<accession>J9G6Z6</accession>
<dbReference type="EMBL" id="AMCI01005907">
    <property type="protein sequence ID" value="EJW95274.1"/>
    <property type="molecule type" value="Genomic_DNA"/>
</dbReference>
<gene>
    <name evidence="1" type="ORF">EVA_16618</name>
</gene>
<sequence>MWQRSYIDNFCNFNTSTMNGSDSRFTTITRSLDICFYLSQAKIIGNLCTILGSHLSCIRSVLLRTPKSHFSG</sequence>
<evidence type="ECO:0000313" key="1">
    <source>
        <dbReference type="EMBL" id="EJW95274.1"/>
    </source>
</evidence>
<dbReference type="AlphaFoldDB" id="J9G6Z6"/>
<name>J9G6Z6_9ZZZZ</name>
<protein>
    <submittedName>
        <fullName evidence="1">Uncharacterized protein</fullName>
    </submittedName>
</protein>
<proteinExistence type="predicted"/>
<reference evidence="1" key="1">
    <citation type="journal article" date="2012" name="PLoS ONE">
        <title>Gene sets for utilization of primary and secondary nutrition supplies in the distal gut of endangered iberian lynx.</title>
        <authorList>
            <person name="Alcaide M."/>
            <person name="Messina E."/>
            <person name="Richter M."/>
            <person name="Bargiela R."/>
            <person name="Peplies J."/>
            <person name="Huws S.A."/>
            <person name="Newbold C.J."/>
            <person name="Golyshin P.N."/>
            <person name="Simon M.A."/>
            <person name="Lopez G."/>
            <person name="Yakimov M.M."/>
            <person name="Ferrer M."/>
        </authorList>
    </citation>
    <scope>NUCLEOTIDE SEQUENCE</scope>
</reference>
<comment type="caution">
    <text evidence="1">The sequence shown here is derived from an EMBL/GenBank/DDBJ whole genome shotgun (WGS) entry which is preliminary data.</text>
</comment>
<organism evidence="1">
    <name type="scientific">gut metagenome</name>
    <dbReference type="NCBI Taxonomy" id="749906"/>
    <lineage>
        <taxon>unclassified sequences</taxon>
        <taxon>metagenomes</taxon>
        <taxon>organismal metagenomes</taxon>
    </lineage>
</organism>